<evidence type="ECO:0000313" key="1">
    <source>
        <dbReference type="EMBL" id="MPC99331.1"/>
    </source>
</evidence>
<dbReference type="AlphaFoldDB" id="A0A5B7JMY7"/>
<sequence length="16" mass="2087">MRWWGIGRERAFLPRR</sequence>
<evidence type="ECO:0000313" key="2">
    <source>
        <dbReference type="Proteomes" id="UP000324222"/>
    </source>
</evidence>
<reference evidence="1 2" key="1">
    <citation type="submission" date="2019-05" db="EMBL/GenBank/DDBJ databases">
        <title>Another draft genome of Portunus trituberculatus and its Hox gene families provides insights of decapod evolution.</title>
        <authorList>
            <person name="Jeong J.-H."/>
            <person name="Song I."/>
            <person name="Kim S."/>
            <person name="Choi T."/>
            <person name="Kim D."/>
            <person name="Ryu S."/>
            <person name="Kim W."/>
        </authorList>
    </citation>
    <scope>NUCLEOTIDE SEQUENCE [LARGE SCALE GENOMIC DNA]</scope>
    <source>
        <tissue evidence="1">Muscle</tissue>
    </source>
</reference>
<protein>
    <submittedName>
        <fullName evidence="1">Uncharacterized protein</fullName>
    </submittedName>
</protein>
<comment type="caution">
    <text evidence="1">The sequence shown here is derived from an EMBL/GenBank/DDBJ whole genome shotgun (WGS) entry which is preliminary data.</text>
</comment>
<dbReference type="Proteomes" id="UP000324222">
    <property type="component" value="Unassembled WGS sequence"/>
</dbReference>
<name>A0A5B7JMY7_PORTR</name>
<accession>A0A5B7JMY7</accession>
<organism evidence="1 2">
    <name type="scientific">Portunus trituberculatus</name>
    <name type="common">Swimming crab</name>
    <name type="synonym">Neptunus trituberculatus</name>
    <dbReference type="NCBI Taxonomy" id="210409"/>
    <lineage>
        <taxon>Eukaryota</taxon>
        <taxon>Metazoa</taxon>
        <taxon>Ecdysozoa</taxon>
        <taxon>Arthropoda</taxon>
        <taxon>Crustacea</taxon>
        <taxon>Multicrustacea</taxon>
        <taxon>Malacostraca</taxon>
        <taxon>Eumalacostraca</taxon>
        <taxon>Eucarida</taxon>
        <taxon>Decapoda</taxon>
        <taxon>Pleocyemata</taxon>
        <taxon>Brachyura</taxon>
        <taxon>Eubrachyura</taxon>
        <taxon>Portunoidea</taxon>
        <taxon>Portunidae</taxon>
        <taxon>Portuninae</taxon>
        <taxon>Portunus</taxon>
    </lineage>
</organism>
<gene>
    <name evidence="1" type="ORF">E2C01_094738</name>
</gene>
<dbReference type="EMBL" id="VSRR010117915">
    <property type="protein sequence ID" value="MPC99331.1"/>
    <property type="molecule type" value="Genomic_DNA"/>
</dbReference>
<proteinExistence type="predicted"/>
<keyword evidence="2" id="KW-1185">Reference proteome</keyword>